<organism evidence="1 2">
    <name type="scientific">Laetiporus sulphureus 93-53</name>
    <dbReference type="NCBI Taxonomy" id="1314785"/>
    <lineage>
        <taxon>Eukaryota</taxon>
        <taxon>Fungi</taxon>
        <taxon>Dikarya</taxon>
        <taxon>Basidiomycota</taxon>
        <taxon>Agaricomycotina</taxon>
        <taxon>Agaricomycetes</taxon>
        <taxon>Polyporales</taxon>
        <taxon>Laetiporus</taxon>
    </lineage>
</organism>
<name>A0A165DGY2_9APHY</name>
<dbReference type="Proteomes" id="UP000076871">
    <property type="component" value="Unassembled WGS sequence"/>
</dbReference>
<dbReference type="EMBL" id="KV427634">
    <property type="protein sequence ID" value="KZT04856.1"/>
    <property type="molecule type" value="Genomic_DNA"/>
</dbReference>
<evidence type="ECO:0000313" key="1">
    <source>
        <dbReference type="EMBL" id="KZT04856.1"/>
    </source>
</evidence>
<dbReference type="GeneID" id="63818870"/>
<keyword evidence="2" id="KW-1185">Reference proteome</keyword>
<sequence length="143" mass="16105">MRAYLHVCRCSRSVRPNRDLNEPTSDRRAAVSCVPVPAVSETQRGCTSMLPGQNPPPAQPRHGMREAQAADRVTVTFVTVFALVAFRQCARSIMMNTVVMRARAKLQSYKLTTQREKLTAVWDTRTRMPALYLPARLVSFRGL</sequence>
<gene>
    <name evidence="1" type="ORF">LAESUDRAFT_286243</name>
</gene>
<reference evidence="1 2" key="1">
    <citation type="journal article" date="2016" name="Mol. Biol. Evol.">
        <title>Comparative Genomics of Early-Diverging Mushroom-Forming Fungi Provides Insights into the Origins of Lignocellulose Decay Capabilities.</title>
        <authorList>
            <person name="Nagy L.G."/>
            <person name="Riley R."/>
            <person name="Tritt A."/>
            <person name="Adam C."/>
            <person name="Daum C."/>
            <person name="Floudas D."/>
            <person name="Sun H."/>
            <person name="Yadav J.S."/>
            <person name="Pangilinan J."/>
            <person name="Larsson K.H."/>
            <person name="Matsuura K."/>
            <person name="Barry K."/>
            <person name="Labutti K."/>
            <person name="Kuo R."/>
            <person name="Ohm R.A."/>
            <person name="Bhattacharya S.S."/>
            <person name="Shirouzu T."/>
            <person name="Yoshinaga Y."/>
            <person name="Martin F.M."/>
            <person name="Grigoriev I.V."/>
            <person name="Hibbett D.S."/>
        </authorList>
    </citation>
    <scope>NUCLEOTIDE SEQUENCE [LARGE SCALE GENOMIC DNA]</scope>
    <source>
        <strain evidence="1 2">93-53</strain>
    </source>
</reference>
<dbReference type="InParanoid" id="A0A165DGY2"/>
<accession>A0A165DGY2</accession>
<dbReference type="RefSeq" id="XP_040762596.1">
    <property type="nucleotide sequence ID" value="XM_040901839.1"/>
</dbReference>
<protein>
    <submittedName>
        <fullName evidence="1">Uncharacterized protein</fullName>
    </submittedName>
</protein>
<evidence type="ECO:0000313" key="2">
    <source>
        <dbReference type="Proteomes" id="UP000076871"/>
    </source>
</evidence>
<dbReference type="AlphaFoldDB" id="A0A165DGY2"/>
<proteinExistence type="predicted"/>